<dbReference type="AlphaFoldDB" id="A0AAT9GQ01"/>
<reference evidence="1" key="1">
    <citation type="submission" date="2024-03" db="EMBL/GenBank/DDBJ databases">
        <title>Complete genome sequence of Sulfurisphaera javensis strain KD-1.</title>
        <authorList>
            <person name="Sakai H."/>
            <person name="Nur N."/>
            <person name="Suwanto A."/>
            <person name="Kurosawa N."/>
        </authorList>
    </citation>
    <scope>NUCLEOTIDE SEQUENCE</scope>
    <source>
        <strain evidence="1">KD-1</strain>
    </source>
</reference>
<dbReference type="KEGG" id="sjv:SJAV_08610"/>
<organism evidence="1">
    <name type="scientific">Sulfurisphaera javensis</name>
    <dbReference type="NCBI Taxonomy" id="2049879"/>
    <lineage>
        <taxon>Archaea</taxon>
        <taxon>Thermoproteota</taxon>
        <taxon>Thermoprotei</taxon>
        <taxon>Sulfolobales</taxon>
        <taxon>Sulfolobaceae</taxon>
        <taxon>Sulfurisphaera</taxon>
    </lineage>
</organism>
<evidence type="ECO:0000313" key="1">
    <source>
        <dbReference type="EMBL" id="BFH72917.1"/>
    </source>
</evidence>
<proteinExistence type="predicted"/>
<dbReference type="EMBL" id="AP031322">
    <property type="protein sequence ID" value="BFH72917.1"/>
    <property type="molecule type" value="Genomic_DNA"/>
</dbReference>
<accession>A0AAT9GQ01</accession>
<dbReference type="GeneID" id="92353790"/>
<protein>
    <submittedName>
        <fullName evidence="1">Uncharacterized protein</fullName>
    </submittedName>
</protein>
<gene>
    <name evidence="1" type="ORF">SJAV_08610</name>
</gene>
<dbReference type="RefSeq" id="WP_369611104.1">
    <property type="nucleotide sequence ID" value="NZ_AP031322.1"/>
</dbReference>
<sequence length="76" mass="8859">MIEWSQIQDMIVYKVFMRHSGKIGPIFEGSSPNIYGELEEIGTIRIILKDGRQIEIKNVLTPFTVVDYIKKVYLKK</sequence>
<name>A0AAT9GQ01_9CREN</name>